<dbReference type="GO" id="GO:0016279">
    <property type="term" value="F:protein-lysine N-methyltransferase activity"/>
    <property type="evidence" value="ECO:0007669"/>
    <property type="project" value="UniProtKB-ARBA"/>
</dbReference>
<dbReference type="OrthoDB" id="441812at2759"/>
<feature type="domain" description="SET" evidence="4">
    <location>
        <begin position="32"/>
        <end position="285"/>
    </location>
</feature>
<keyword evidence="1" id="KW-0489">Methyltransferase</keyword>
<dbReference type="InterPro" id="IPR001214">
    <property type="entry name" value="SET_dom"/>
</dbReference>
<dbReference type="PANTHER" id="PTHR13271">
    <property type="entry name" value="UNCHARACTERIZED PUTATIVE METHYLTRANSFERASE"/>
    <property type="match status" value="1"/>
</dbReference>
<keyword evidence="3" id="KW-0949">S-adenosyl-L-methionine</keyword>
<evidence type="ECO:0000256" key="3">
    <source>
        <dbReference type="ARBA" id="ARBA00022691"/>
    </source>
</evidence>
<evidence type="ECO:0000259" key="4">
    <source>
        <dbReference type="PROSITE" id="PS50280"/>
    </source>
</evidence>
<dbReference type="InParanoid" id="Q6BJ81"/>
<dbReference type="InterPro" id="IPR046341">
    <property type="entry name" value="SET_dom_sf"/>
</dbReference>
<dbReference type="SUPFAM" id="SSF82199">
    <property type="entry name" value="SET domain"/>
    <property type="match status" value="1"/>
</dbReference>
<dbReference type="eggNOG" id="ENOG502RXKP">
    <property type="taxonomic scope" value="Eukaryota"/>
</dbReference>
<dbReference type="Proteomes" id="UP000000599">
    <property type="component" value="Chromosome G"/>
</dbReference>
<protein>
    <submittedName>
        <fullName evidence="5">DEHA2G04466p</fullName>
    </submittedName>
</protein>
<dbReference type="Gene3D" id="3.90.1410.10">
    <property type="entry name" value="set domain protein methyltransferase, domain 1"/>
    <property type="match status" value="1"/>
</dbReference>
<dbReference type="FunCoup" id="Q6BJ81">
    <property type="interactions" value="59"/>
</dbReference>
<dbReference type="EMBL" id="CR382139">
    <property type="protein sequence ID" value="CAG90195.2"/>
    <property type="molecule type" value="Genomic_DNA"/>
</dbReference>
<keyword evidence="2" id="KW-0808">Transferase</keyword>
<name>Q6BJ81_DEBHA</name>
<accession>Q6BJ81</accession>
<dbReference type="GeneID" id="2904615"/>
<dbReference type="HOGENOM" id="CLU_035838_0_0_1"/>
<dbReference type="OMA" id="DYINGID"/>
<dbReference type="CDD" id="cd10527">
    <property type="entry name" value="SET_LSMT"/>
    <property type="match status" value="1"/>
</dbReference>
<gene>
    <name evidence="5" type="ordered locus">DEHA2G04466g</name>
</gene>
<organism evidence="5 6">
    <name type="scientific">Debaryomyces hansenii (strain ATCC 36239 / CBS 767 / BCRC 21394 / JCM 1990 / NBRC 0083 / IGC 2968)</name>
    <name type="common">Yeast</name>
    <name type="synonym">Torulaspora hansenii</name>
    <dbReference type="NCBI Taxonomy" id="284592"/>
    <lineage>
        <taxon>Eukaryota</taxon>
        <taxon>Fungi</taxon>
        <taxon>Dikarya</taxon>
        <taxon>Ascomycota</taxon>
        <taxon>Saccharomycotina</taxon>
        <taxon>Pichiomycetes</taxon>
        <taxon>Debaryomycetaceae</taxon>
        <taxon>Debaryomyces</taxon>
    </lineage>
</organism>
<dbReference type="InterPro" id="IPR050600">
    <property type="entry name" value="SETD3_SETD6_MTase"/>
</dbReference>
<dbReference type="PANTHER" id="PTHR13271:SF47">
    <property type="entry name" value="ACTIN-HISTIDINE N-METHYLTRANSFERASE"/>
    <property type="match status" value="1"/>
</dbReference>
<dbReference type="GO" id="GO:0032259">
    <property type="term" value="P:methylation"/>
    <property type="evidence" value="ECO:0007669"/>
    <property type="project" value="UniProtKB-KW"/>
</dbReference>
<keyword evidence="6" id="KW-1185">Reference proteome</keyword>
<evidence type="ECO:0000256" key="2">
    <source>
        <dbReference type="ARBA" id="ARBA00022679"/>
    </source>
</evidence>
<proteinExistence type="predicted"/>
<dbReference type="AlphaFoldDB" id="Q6BJ81"/>
<evidence type="ECO:0000313" key="5">
    <source>
        <dbReference type="EMBL" id="CAG90195.2"/>
    </source>
</evidence>
<dbReference type="PROSITE" id="PS50280">
    <property type="entry name" value="SET"/>
    <property type="match status" value="1"/>
</dbReference>
<evidence type="ECO:0000256" key="1">
    <source>
        <dbReference type="ARBA" id="ARBA00022603"/>
    </source>
</evidence>
<reference evidence="5 6" key="1">
    <citation type="journal article" date="2004" name="Nature">
        <title>Genome evolution in yeasts.</title>
        <authorList>
            <consortium name="Genolevures"/>
            <person name="Dujon B."/>
            <person name="Sherman D."/>
            <person name="Fischer G."/>
            <person name="Durrens P."/>
            <person name="Casaregola S."/>
            <person name="Lafontaine I."/>
            <person name="de Montigny J."/>
            <person name="Marck C."/>
            <person name="Neuveglise C."/>
            <person name="Talla E."/>
            <person name="Goffard N."/>
            <person name="Frangeul L."/>
            <person name="Aigle M."/>
            <person name="Anthouard V."/>
            <person name="Babour A."/>
            <person name="Barbe V."/>
            <person name="Barnay S."/>
            <person name="Blanchin S."/>
            <person name="Beckerich J.M."/>
            <person name="Beyne E."/>
            <person name="Bleykasten C."/>
            <person name="Boisrame A."/>
            <person name="Boyer J."/>
            <person name="Cattolico L."/>
            <person name="Confanioleri F."/>
            <person name="de Daruvar A."/>
            <person name="Despons L."/>
            <person name="Fabre E."/>
            <person name="Fairhead C."/>
            <person name="Ferry-Dumazet H."/>
            <person name="Groppi A."/>
            <person name="Hantraye F."/>
            <person name="Hennequin C."/>
            <person name="Jauniaux N."/>
            <person name="Joyet P."/>
            <person name="Kachouri R."/>
            <person name="Kerrest A."/>
            <person name="Koszul R."/>
            <person name="Lemaire M."/>
            <person name="Lesur I."/>
            <person name="Ma L."/>
            <person name="Muller H."/>
            <person name="Nicaud J.M."/>
            <person name="Nikolski M."/>
            <person name="Oztas S."/>
            <person name="Ozier-Kalogeropoulos O."/>
            <person name="Pellenz S."/>
            <person name="Potier S."/>
            <person name="Richard G.F."/>
            <person name="Straub M.L."/>
            <person name="Suleau A."/>
            <person name="Swennene D."/>
            <person name="Tekaia F."/>
            <person name="Wesolowski-Louvel M."/>
            <person name="Westhof E."/>
            <person name="Wirth B."/>
            <person name="Zeniou-Meyer M."/>
            <person name="Zivanovic I."/>
            <person name="Bolotin-Fukuhara M."/>
            <person name="Thierry A."/>
            <person name="Bouchier C."/>
            <person name="Caudron B."/>
            <person name="Scarpelli C."/>
            <person name="Gaillardin C."/>
            <person name="Weissenbach J."/>
            <person name="Wincker P."/>
            <person name="Souciet J.L."/>
        </authorList>
    </citation>
    <scope>NUCLEOTIDE SEQUENCE [LARGE SCALE GENOMIC DNA]</scope>
    <source>
        <strain evidence="6">ATCC 36239 / CBS 767 / BCRC 21394 / JCM 1990 / NBRC 0083 / IGC 2968</strain>
    </source>
</reference>
<dbReference type="STRING" id="284592.Q6BJ81"/>
<evidence type="ECO:0000313" key="6">
    <source>
        <dbReference type="Proteomes" id="UP000000599"/>
    </source>
</evidence>
<dbReference type="KEGG" id="dha:DEHA2G04466g"/>
<dbReference type="VEuPathDB" id="FungiDB:DEHA2G04466g"/>
<dbReference type="RefSeq" id="XP_461740.2">
    <property type="nucleotide sequence ID" value="XM_461740.1"/>
</dbReference>
<sequence>MLIDKDTRIPGVPHNDEFDNWLLKDNFIKVHPGLTIGSSKLGGIGLFFNQDKDAGVKDDILARIPKDATFDYMGLLQILEGLKEAEKDQEAEGEEVAESSIITAVLKSVQPSNETEILTCYFIGLRICYNRRYSTEVKTESPLSKFDPYLNVLAHTEVLGLPQEDVGYEDEFIRRLRANADRLHEEYNELIEDIEHVHPCLTFEEYYQLCGAIKSRVLEIPHSSETEEDYYTNITLIPLLDFANHSNASRSHAYFDVDKSTNDVLLKLNRSRMPQGVFEITISYSTTESIQHFIETYGFIPQSNDFQLLEYRVSPDVCNHHINAIMNTSGQPYDKIMKWLRILPQFQLVKSSDDIFVNLFSNSLPLIFIDGLQYDDKWTENAYESFKEFNGIELSQEEFTQSVLPMLQRQESDYDFINAIGQIGVVCNKEFPAQESILQVSNYDSDEAFQSLISKCNSFIVNVAHAALDAKPPSSSSKSFSQMTTSYYKVQHTFFSALVEKYDKTKDLSLPIELAKDEWETEYRSAPKQITLN</sequence>